<dbReference type="GO" id="GO:0000271">
    <property type="term" value="P:polysaccharide biosynthetic process"/>
    <property type="evidence" value="ECO:0007669"/>
    <property type="project" value="TreeGrafter"/>
</dbReference>
<dbReference type="AlphaFoldDB" id="A0A327M7S0"/>
<organism evidence="4 5">
    <name type="scientific">Roseicella frigidaeris</name>
    <dbReference type="NCBI Taxonomy" id="2230885"/>
    <lineage>
        <taxon>Bacteria</taxon>
        <taxon>Pseudomonadati</taxon>
        <taxon>Pseudomonadota</taxon>
        <taxon>Alphaproteobacteria</taxon>
        <taxon>Acetobacterales</taxon>
        <taxon>Roseomonadaceae</taxon>
        <taxon>Roseicella</taxon>
    </lineage>
</organism>
<accession>A0A327M7S0</accession>
<reference evidence="5" key="1">
    <citation type="submission" date="2018-06" db="EMBL/GenBank/DDBJ databases">
        <authorList>
            <person name="Khan S.A."/>
        </authorList>
    </citation>
    <scope>NUCLEOTIDE SEQUENCE [LARGE SCALE GENOMIC DNA]</scope>
    <source>
        <strain evidence="5">DB-1506</strain>
    </source>
</reference>
<dbReference type="PANTHER" id="PTHR23028">
    <property type="entry name" value="ACETYLTRANSFERASE"/>
    <property type="match status" value="1"/>
</dbReference>
<evidence type="ECO:0000313" key="5">
    <source>
        <dbReference type="Proteomes" id="UP000249065"/>
    </source>
</evidence>
<dbReference type="EMBL" id="QLIX01000009">
    <property type="protein sequence ID" value="RAI58426.1"/>
    <property type="molecule type" value="Genomic_DNA"/>
</dbReference>
<name>A0A327M7S0_9PROT</name>
<feature type="transmembrane region" description="Helical" evidence="2">
    <location>
        <begin position="189"/>
        <end position="208"/>
    </location>
</feature>
<feature type="transmembrane region" description="Helical" evidence="2">
    <location>
        <begin position="345"/>
        <end position="370"/>
    </location>
</feature>
<feature type="transmembrane region" description="Helical" evidence="2">
    <location>
        <begin position="282"/>
        <end position="298"/>
    </location>
</feature>
<evidence type="ECO:0000313" key="4">
    <source>
        <dbReference type="EMBL" id="RAI58426.1"/>
    </source>
</evidence>
<feature type="transmembrane region" description="Helical" evidence="2">
    <location>
        <begin position="122"/>
        <end position="140"/>
    </location>
</feature>
<gene>
    <name evidence="4" type="ORF">DOO78_13830</name>
</gene>
<evidence type="ECO:0000259" key="3">
    <source>
        <dbReference type="Pfam" id="PF01757"/>
    </source>
</evidence>
<feature type="domain" description="Acyltransferase 3" evidence="3">
    <location>
        <begin position="47"/>
        <end position="356"/>
    </location>
</feature>
<dbReference type="OrthoDB" id="9796461at2"/>
<dbReference type="GO" id="GO:0016020">
    <property type="term" value="C:membrane"/>
    <property type="evidence" value="ECO:0007669"/>
    <property type="project" value="TreeGrafter"/>
</dbReference>
<dbReference type="InterPro" id="IPR002656">
    <property type="entry name" value="Acyl_transf_3_dom"/>
</dbReference>
<feature type="transmembrane region" description="Helical" evidence="2">
    <location>
        <begin position="160"/>
        <end position="182"/>
    </location>
</feature>
<dbReference type="Proteomes" id="UP000249065">
    <property type="component" value="Unassembled WGS sequence"/>
</dbReference>
<feature type="transmembrane region" description="Helical" evidence="2">
    <location>
        <begin position="51"/>
        <end position="72"/>
    </location>
</feature>
<dbReference type="PANTHER" id="PTHR23028:SF53">
    <property type="entry name" value="ACYL_TRANSF_3 DOMAIN-CONTAINING PROTEIN"/>
    <property type="match status" value="1"/>
</dbReference>
<feature type="compositionally biased region" description="Low complexity" evidence="1">
    <location>
        <begin position="15"/>
        <end position="24"/>
    </location>
</feature>
<dbReference type="Pfam" id="PF01757">
    <property type="entry name" value="Acyl_transf_3"/>
    <property type="match status" value="1"/>
</dbReference>
<comment type="caution">
    <text evidence="4">The sequence shown here is derived from an EMBL/GenBank/DDBJ whole genome shotgun (WGS) entry which is preliminary data.</text>
</comment>
<protein>
    <recommendedName>
        <fullName evidence="3">Acyltransferase 3 domain-containing protein</fullName>
    </recommendedName>
</protein>
<keyword evidence="2" id="KW-0812">Transmembrane</keyword>
<keyword evidence="5" id="KW-1185">Reference proteome</keyword>
<proteinExistence type="predicted"/>
<keyword evidence="2" id="KW-0472">Membrane</keyword>
<dbReference type="GO" id="GO:0016747">
    <property type="term" value="F:acyltransferase activity, transferring groups other than amino-acyl groups"/>
    <property type="evidence" value="ECO:0007669"/>
    <property type="project" value="InterPro"/>
</dbReference>
<evidence type="ECO:0000256" key="2">
    <source>
        <dbReference type="SAM" id="Phobius"/>
    </source>
</evidence>
<feature type="transmembrane region" description="Helical" evidence="2">
    <location>
        <begin position="251"/>
        <end position="270"/>
    </location>
</feature>
<feature type="transmembrane region" description="Helical" evidence="2">
    <location>
        <begin position="319"/>
        <end position="339"/>
    </location>
</feature>
<evidence type="ECO:0000256" key="1">
    <source>
        <dbReference type="SAM" id="MobiDB-lite"/>
    </source>
</evidence>
<feature type="transmembrane region" description="Helical" evidence="2">
    <location>
        <begin position="220"/>
        <end position="239"/>
    </location>
</feature>
<sequence length="401" mass="42939">MRRGHHGIAMPLRAAGAGRSQRGATCSIGGRRRGDGMAQDRQGLLPGLHGLRAMAAMMVLLFHLHAIPHLAVPAALPWIASHFGLGVHLFFALSAFSLAWANPQAARQPGPYLVKRVFRIAPLYWLMTLLILGIGAWPGLARVAAEFAFVFNFVPGWQGGLVPAGWTVGVEMPFYLLLPLLLRLRSVAGMAGATLLATLISWAARLWLEAAMPGSDYPQTALVTNLFAFVLALLAFRLFERVRGSAREGMAAGLAAGLALGLGAYLLSPLAAPLAGPGNPDLLLFGVVFAALCLWQALRPSWLLRCRAALWLGERSYSIYLFHFLLILALRPAYARIVGTFGQGGAAYLAALAITLPPLLVLAALGYRLVERPGMALGRRLIAWRAARRPAPLGPGLRPGP</sequence>
<feature type="region of interest" description="Disordered" evidence="1">
    <location>
        <begin position="15"/>
        <end position="38"/>
    </location>
</feature>
<dbReference type="InterPro" id="IPR050879">
    <property type="entry name" value="Acyltransferase_3"/>
</dbReference>
<feature type="transmembrane region" description="Helical" evidence="2">
    <location>
        <begin position="78"/>
        <end position="101"/>
    </location>
</feature>
<keyword evidence="2" id="KW-1133">Transmembrane helix</keyword>